<name>A0A165SVE5_9AGAM</name>
<dbReference type="InterPro" id="IPR011009">
    <property type="entry name" value="Kinase-like_dom_sf"/>
</dbReference>
<dbReference type="Proteomes" id="UP000076761">
    <property type="component" value="Unassembled WGS sequence"/>
</dbReference>
<dbReference type="OrthoDB" id="5584477at2759"/>
<dbReference type="GO" id="GO:0004672">
    <property type="term" value="F:protein kinase activity"/>
    <property type="evidence" value="ECO:0007669"/>
    <property type="project" value="InterPro"/>
</dbReference>
<feature type="domain" description="Protein kinase" evidence="1">
    <location>
        <begin position="1"/>
        <end position="155"/>
    </location>
</feature>
<reference evidence="2 3" key="1">
    <citation type="journal article" date="2016" name="Mol. Biol. Evol.">
        <title>Comparative Genomics of Early-Diverging Mushroom-Forming Fungi Provides Insights into the Origins of Lignocellulose Decay Capabilities.</title>
        <authorList>
            <person name="Nagy L.G."/>
            <person name="Riley R."/>
            <person name="Tritt A."/>
            <person name="Adam C."/>
            <person name="Daum C."/>
            <person name="Floudas D."/>
            <person name="Sun H."/>
            <person name="Yadav J.S."/>
            <person name="Pangilinan J."/>
            <person name="Larsson K.H."/>
            <person name="Matsuura K."/>
            <person name="Barry K."/>
            <person name="Labutti K."/>
            <person name="Kuo R."/>
            <person name="Ohm R.A."/>
            <person name="Bhattacharya S.S."/>
            <person name="Shirouzu T."/>
            <person name="Yoshinaga Y."/>
            <person name="Martin F.M."/>
            <person name="Grigoriev I.V."/>
            <person name="Hibbett D.S."/>
        </authorList>
    </citation>
    <scope>NUCLEOTIDE SEQUENCE [LARGE SCALE GENOMIC DNA]</scope>
    <source>
        <strain evidence="2 3">HHB14362 ss-1</strain>
    </source>
</reference>
<evidence type="ECO:0000313" key="2">
    <source>
        <dbReference type="EMBL" id="KZT25736.1"/>
    </source>
</evidence>
<keyword evidence="3" id="KW-1185">Reference proteome</keyword>
<dbReference type="EMBL" id="KV425570">
    <property type="protein sequence ID" value="KZT25736.1"/>
    <property type="molecule type" value="Genomic_DNA"/>
</dbReference>
<accession>A0A165SVE5</accession>
<sequence>MNNIHHRDISENNLMFTRVKGGVIGVLNDFDLSIIHRDDHPLASERTGTIPFMSSDLFKAFDTSHNIPHVYAYDVESFVYVALWISARYQDGEVINHDVYREWTQTTIAPRDLAGTKCDSFTYPAMPTSLHAQHCNIILRLADEVAQCLDKARAR</sequence>
<evidence type="ECO:0000259" key="1">
    <source>
        <dbReference type="PROSITE" id="PS50011"/>
    </source>
</evidence>
<dbReference type="AlphaFoldDB" id="A0A165SVE5"/>
<dbReference type="SUPFAM" id="SSF56112">
    <property type="entry name" value="Protein kinase-like (PK-like)"/>
    <property type="match status" value="1"/>
</dbReference>
<protein>
    <recommendedName>
        <fullName evidence="1">Protein kinase domain-containing protein</fullName>
    </recommendedName>
</protein>
<dbReference type="Pfam" id="PF17667">
    <property type="entry name" value="Pkinase_fungal"/>
    <property type="match status" value="1"/>
</dbReference>
<gene>
    <name evidence="2" type="ORF">NEOLEDRAFT_336689</name>
</gene>
<dbReference type="GO" id="GO:0005524">
    <property type="term" value="F:ATP binding"/>
    <property type="evidence" value="ECO:0007669"/>
    <property type="project" value="InterPro"/>
</dbReference>
<proteinExistence type="predicted"/>
<dbReference type="InterPro" id="IPR040976">
    <property type="entry name" value="Pkinase_fungal"/>
</dbReference>
<organism evidence="2 3">
    <name type="scientific">Neolentinus lepideus HHB14362 ss-1</name>
    <dbReference type="NCBI Taxonomy" id="1314782"/>
    <lineage>
        <taxon>Eukaryota</taxon>
        <taxon>Fungi</taxon>
        <taxon>Dikarya</taxon>
        <taxon>Basidiomycota</taxon>
        <taxon>Agaricomycotina</taxon>
        <taxon>Agaricomycetes</taxon>
        <taxon>Gloeophyllales</taxon>
        <taxon>Gloeophyllaceae</taxon>
        <taxon>Neolentinus</taxon>
    </lineage>
</organism>
<dbReference type="InParanoid" id="A0A165SVE5"/>
<dbReference type="InterPro" id="IPR000719">
    <property type="entry name" value="Prot_kinase_dom"/>
</dbReference>
<evidence type="ECO:0000313" key="3">
    <source>
        <dbReference type="Proteomes" id="UP000076761"/>
    </source>
</evidence>
<dbReference type="PANTHER" id="PTHR38248">
    <property type="entry name" value="FUNK1 6"/>
    <property type="match status" value="1"/>
</dbReference>
<dbReference type="PROSITE" id="PS50011">
    <property type="entry name" value="PROTEIN_KINASE_DOM"/>
    <property type="match status" value="1"/>
</dbReference>
<dbReference type="PANTHER" id="PTHR38248:SF2">
    <property type="entry name" value="FUNK1 11"/>
    <property type="match status" value="1"/>
</dbReference>
<dbReference type="Gene3D" id="1.10.510.10">
    <property type="entry name" value="Transferase(Phosphotransferase) domain 1"/>
    <property type="match status" value="1"/>
</dbReference>